<name>A0A9X2MFX3_9FIRM</name>
<keyword evidence="2" id="KW-1185">Reference proteome</keyword>
<dbReference type="AlphaFoldDB" id="A0A9X2MFX3"/>
<organism evidence="1 2">
    <name type="scientific">Anaerosalibacter massiliensis</name>
    <dbReference type="NCBI Taxonomy" id="1347392"/>
    <lineage>
        <taxon>Bacteria</taxon>
        <taxon>Bacillati</taxon>
        <taxon>Bacillota</taxon>
        <taxon>Tissierellia</taxon>
        <taxon>Tissierellales</taxon>
        <taxon>Sporanaerobacteraceae</taxon>
        <taxon>Anaerosalibacter</taxon>
    </lineage>
</organism>
<protein>
    <submittedName>
        <fullName evidence="1">YhcN/YlaJ family sporulation lipoprotein</fullName>
    </submittedName>
</protein>
<accession>A0A9X2MFX3</accession>
<dbReference type="RefSeq" id="WP_042681465.1">
    <property type="nucleotide sequence ID" value="NZ_CABKTM010000043.1"/>
</dbReference>
<reference evidence="1" key="1">
    <citation type="submission" date="2022-07" db="EMBL/GenBank/DDBJ databases">
        <title>Enhanced cultured diversity of the mouse gut microbiota enables custom-made synthetic communities.</title>
        <authorList>
            <person name="Afrizal A."/>
        </authorList>
    </citation>
    <scope>NUCLEOTIDE SEQUENCE</scope>
    <source>
        <strain evidence="1">DSM 29482</strain>
    </source>
</reference>
<evidence type="ECO:0000313" key="2">
    <source>
        <dbReference type="Proteomes" id="UP001142078"/>
    </source>
</evidence>
<dbReference type="Proteomes" id="UP001142078">
    <property type="component" value="Unassembled WGS sequence"/>
</dbReference>
<dbReference type="InterPro" id="IPR019076">
    <property type="entry name" value="Spore_lipoprot_YhcN/YlaJ-like"/>
</dbReference>
<evidence type="ECO:0000313" key="1">
    <source>
        <dbReference type="EMBL" id="MCR2042904.1"/>
    </source>
</evidence>
<gene>
    <name evidence="1" type="ORF">NSA23_02110</name>
</gene>
<keyword evidence="1" id="KW-0449">Lipoprotein</keyword>
<dbReference type="PROSITE" id="PS51257">
    <property type="entry name" value="PROKAR_LIPOPROTEIN"/>
    <property type="match status" value="1"/>
</dbReference>
<dbReference type="Pfam" id="PF09580">
    <property type="entry name" value="Spore_YhcN_YlaJ"/>
    <property type="match status" value="1"/>
</dbReference>
<comment type="caution">
    <text evidence="1">The sequence shown here is derived from an EMBL/GenBank/DDBJ whole genome shotgun (WGS) entry which is preliminary data.</text>
</comment>
<proteinExistence type="predicted"/>
<sequence>MRKIRRKLLGLLIIVTIMSLFAIGCKKTDIENSKEEPEKKDVSTNIGGSKNKELVDRGENIADNLVELIGIEGATAIIYENQAIVAVEIADSVELNEELINMIKETAMKADGQIKDVKLIADDKTFDIIDNIAQSLIKGDSVNNYNTEINKIVKRAR</sequence>
<dbReference type="EMBL" id="JANJZL010000001">
    <property type="protein sequence ID" value="MCR2042904.1"/>
    <property type="molecule type" value="Genomic_DNA"/>
</dbReference>